<evidence type="ECO:0000256" key="2">
    <source>
        <dbReference type="SAM" id="Phobius"/>
    </source>
</evidence>
<organism evidence="3 4">
    <name type="scientific">Frigoriglobus tundricola</name>
    <dbReference type="NCBI Taxonomy" id="2774151"/>
    <lineage>
        <taxon>Bacteria</taxon>
        <taxon>Pseudomonadati</taxon>
        <taxon>Planctomycetota</taxon>
        <taxon>Planctomycetia</taxon>
        <taxon>Gemmatales</taxon>
        <taxon>Gemmataceae</taxon>
        <taxon>Frigoriglobus</taxon>
    </lineage>
</organism>
<dbReference type="AlphaFoldDB" id="A0A6M5YI87"/>
<keyword evidence="4" id="KW-1185">Reference proteome</keyword>
<evidence type="ECO:0000313" key="3">
    <source>
        <dbReference type="EMBL" id="QJW93698.1"/>
    </source>
</evidence>
<feature type="transmembrane region" description="Helical" evidence="2">
    <location>
        <begin position="102"/>
        <end position="122"/>
    </location>
</feature>
<keyword evidence="2" id="KW-0472">Membrane</keyword>
<feature type="transmembrane region" description="Helical" evidence="2">
    <location>
        <begin position="289"/>
        <end position="309"/>
    </location>
</feature>
<feature type="transmembrane region" description="Helical" evidence="2">
    <location>
        <begin position="349"/>
        <end position="367"/>
    </location>
</feature>
<reference evidence="4" key="1">
    <citation type="submission" date="2020-05" db="EMBL/GenBank/DDBJ databases">
        <title>Frigoriglobus tundricola gen. nov., sp. nov., a psychrotolerant cellulolytic planctomycete of the family Gemmataceae with two divergent copies of 16S rRNA gene.</title>
        <authorList>
            <person name="Kulichevskaya I.S."/>
            <person name="Ivanova A.A."/>
            <person name="Naumoff D.G."/>
            <person name="Beletsky A.V."/>
            <person name="Rijpstra W.I.C."/>
            <person name="Sinninghe Damste J.S."/>
            <person name="Mardanov A.V."/>
            <person name="Ravin N.V."/>
            <person name="Dedysh S.N."/>
        </authorList>
    </citation>
    <scope>NUCLEOTIDE SEQUENCE [LARGE SCALE GENOMIC DNA]</scope>
    <source>
        <strain evidence="4">PL17</strain>
    </source>
</reference>
<feature type="transmembrane region" description="Helical" evidence="2">
    <location>
        <begin position="149"/>
        <end position="171"/>
    </location>
</feature>
<protein>
    <recommendedName>
        <fullName evidence="5">Glycosyltransferase RgtA/B/C/D-like domain-containing protein</fullName>
    </recommendedName>
</protein>
<name>A0A6M5YI87_9BACT</name>
<dbReference type="KEGG" id="ftj:FTUN_1206"/>
<feature type="transmembrane region" description="Helical" evidence="2">
    <location>
        <begin position="20"/>
        <end position="43"/>
    </location>
</feature>
<feature type="transmembrane region" description="Helical" evidence="2">
    <location>
        <begin position="231"/>
        <end position="251"/>
    </location>
</feature>
<keyword evidence="2" id="KW-0812">Transmembrane</keyword>
<evidence type="ECO:0008006" key="5">
    <source>
        <dbReference type="Google" id="ProtNLM"/>
    </source>
</evidence>
<feature type="transmembrane region" description="Helical" evidence="2">
    <location>
        <begin position="316"/>
        <end position="337"/>
    </location>
</feature>
<feature type="region of interest" description="Disordered" evidence="1">
    <location>
        <begin position="458"/>
        <end position="498"/>
    </location>
</feature>
<keyword evidence="2" id="KW-1133">Transmembrane helix</keyword>
<dbReference type="RefSeq" id="WP_171469850.1">
    <property type="nucleotide sequence ID" value="NZ_CP053452.2"/>
</dbReference>
<gene>
    <name evidence="3" type="ORF">FTUN_1206</name>
</gene>
<dbReference type="Proteomes" id="UP000503447">
    <property type="component" value="Chromosome"/>
</dbReference>
<sequence length="498" mass="53209">MSAVACEAPSRPVSPGAAGLQPGVATFVWGAWAVMLVLTLVYVGKFGSRLPYYDDWDVVPVLTGAEPLTLAYLWEPYHSHCMPLPKLALVSLTRLSSLDFRVAKFFHVALFGALAAALLLTVRRQRGHHEFADVFLPLFVLGLAQWECYLLPSCINLIFTSVIAGTYLVLLANGGPRVSGRRAVVMAGCLALLPLCSAAGLALVPALTLWLAPVGIFHCRAADAPVRRQGWLVLALIAVALVLSGLSVLSLRQPGQGPAPHEPAKVLACARQVLNMLFGAPVPPFATRTAAVVLLLLAASGTAWLAAWWRQPGERLALLGFLAFSLGMGCLVGGIALGRVDYLATAVYIPRYATLQLPLGCCLYVFWGRYGGRCAPAAQMALLLVAAVTFAPNLRDAWESGDSRRQALRTFEADLNSGLSPAQLAERGAGHVYWAEGKDDFARYLLMWHERHPAAYGLSHPSDASGRARATRTTAATRGPVAGGGADRALRTSVQSDR</sequence>
<dbReference type="EMBL" id="CP053452">
    <property type="protein sequence ID" value="QJW93698.1"/>
    <property type="molecule type" value="Genomic_DNA"/>
</dbReference>
<accession>A0A6M5YI87</accession>
<feature type="compositionally biased region" description="Low complexity" evidence="1">
    <location>
        <begin position="464"/>
        <end position="480"/>
    </location>
</feature>
<proteinExistence type="predicted"/>
<evidence type="ECO:0000313" key="4">
    <source>
        <dbReference type="Proteomes" id="UP000503447"/>
    </source>
</evidence>
<evidence type="ECO:0000256" key="1">
    <source>
        <dbReference type="SAM" id="MobiDB-lite"/>
    </source>
</evidence>
<feature type="transmembrane region" description="Helical" evidence="2">
    <location>
        <begin position="183"/>
        <end position="211"/>
    </location>
</feature>